<dbReference type="InterPro" id="IPR012854">
    <property type="entry name" value="Cu_amine_oxidase-like_N"/>
</dbReference>
<gene>
    <name evidence="4" type="ORF">CDQ84_11280</name>
</gene>
<feature type="domain" description="PrcB C-terminal" evidence="3">
    <location>
        <begin position="203"/>
        <end position="260"/>
    </location>
</feature>
<dbReference type="Pfam" id="PF14343">
    <property type="entry name" value="PrcB_C"/>
    <property type="match status" value="1"/>
</dbReference>
<evidence type="ECO:0000256" key="1">
    <source>
        <dbReference type="SAM" id="SignalP"/>
    </source>
</evidence>
<evidence type="ECO:0008006" key="6">
    <source>
        <dbReference type="Google" id="ProtNLM"/>
    </source>
</evidence>
<evidence type="ECO:0000259" key="2">
    <source>
        <dbReference type="Pfam" id="PF07833"/>
    </source>
</evidence>
<dbReference type="AlphaFoldDB" id="A0A2K2FCX0"/>
<dbReference type="KEGG" id="cthd:CDO33_20385"/>
<keyword evidence="5" id="KW-1185">Reference proteome</keyword>
<dbReference type="Pfam" id="PF07833">
    <property type="entry name" value="Cu_amine_oxidN1"/>
    <property type="match status" value="1"/>
</dbReference>
<dbReference type="EMBL" id="NIOJ01000028">
    <property type="protein sequence ID" value="PNT98385.1"/>
    <property type="molecule type" value="Genomic_DNA"/>
</dbReference>
<dbReference type="Proteomes" id="UP000236151">
    <property type="component" value="Unassembled WGS sequence"/>
</dbReference>
<feature type="signal peptide" evidence="1">
    <location>
        <begin position="1"/>
        <end position="30"/>
    </location>
</feature>
<evidence type="ECO:0000313" key="4">
    <source>
        <dbReference type="EMBL" id="PNT98385.1"/>
    </source>
</evidence>
<protein>
    <recommendedName>
        <fullName evidence="6">Protease complex subunit PrcB family protein</fullName>
    </recommendedName>
</protein>
<name>A0A2K2FCX0_9CLOT</name>
<evidence type="ECO:0000313" key="5">
    <source>
        <dbReference type="Proteomes" id="UP000236151"/>
    </source>
</evidence>
<keyword evidence="1" id="KW-0732">Signal</keyword>
<feature type="chain" id="PRO_5038945431" description="Protease complex subunit PrcB family protein" evidence="1">
    <location>
        <begin position="31"/>
        <end position="389"/>
    </location>
</feature>
<accession>A0A2K2FCX0</accession>
<reference evidence="5" key="1">
    <citation type="submission" date="2017-06" db="EMBL/GenBank/DDBJ databases">
        <title>Investigating the central metabolism of Clostridium thermosuccinogenes.</title>
        <authorList>
            <person name="Koendjbiharie J.G."/>
            <person name="Van Kranenburg R."/>
            <person name="Vriesendorp B."/>
        </authorList>
    </citation>
    <scope>NUCLEOTIDE SEQUENCE [LARGE SCALE GENOMIC DNA]</scope>
    <source>
        <strain evidence="5">DSM 5806</strain>
    </source>
</reference>
<comment type="caution">
    <text evidence="4">The sequence shown here is derived from an EMBL/GenBank/DDBJ whole genome shotgun (WGS) entry which is preliminary data.</text>
</comment>
<evidence type="ECO:0000259" key="3">
    <source>
        <dbReference type="Pfam" id="PF14343"/>
    </source>
</evidence>
<dbReference type="SUPFAM" id="SSF55383">
    <property type="entry name" value="Copper amine oxidase, domain N"/>
    <property type="match status" value="1"/>
</dbReference>
<organism evidence="4 5">
    <name type="scientific">Clostridium thermosuccinogenes</name>
    <dbReference type="NCBI Taxonomy" id="84032"/>
    <lineage>
        <taxon>Bacteria</taxon>
        <taxon>Bacillati</taxon>
        <taxon>Bacillota</taxon>
        <taxon>Clostridia</taxon>
        <taxon>Eubacteriales</taxon>
        <taxon>Clostridiaceae</taxon>
        <taxon>Clostridium</taxon>
    </lineage>
</organism>
<dbReference type="Gene3D" id="3.30.457.10">
    <property type="entry name" value="Copper amine oxidase-like, N-terminal domain"/>
    <property type="match status" value="1"/>
</dbReference>
<dbReference type="InterPro" id="IPR025748">
    <property type="entry name" value="PrcB_C_dom"/>
</dbReference>
<feature type="domain" description="Copper amine oxidase-like N-terminal" evidence="2">
    <location>
        <begin position="37"/>
        <end position="152"/>
    </location>
</feature>
<dbReference type="InterPro" id="IPR036582">
    <property type="entry name" value="Mao_N_sf"/>
</dbReference>
<proteinExistence type="predicted"/>
<sequence length="389" mass="43054">MKGMKKRLLISVALTLVLMFTAVFSAAASAKVKATVKVDGEVITLEKDLFGENGRIQVPLNGVFEKLNAKASWDEKTDKIIIEDNYTQIELVIGDKTATILRKYDFSGIPEKVNLDVAPMKINGTVYVPVRFIAESLGAKVGWESKTKTVVIDTEYDVIPVEKPAAYEVLTYEDIKDSKELTSWYDANFEKEGIYFKTVGNTTYVLVASGEKSTGGYTIEVDSATIVSPGYAYITAKVKSPAPDADVITVITYPHVLLKIVDEGIKNVDGEIIDDAKMKRTIKDIGEAISAEDVKRIALYNLDGKEIKTYDEEDFQKLTDYYNNSEISEDFYIMMITGNKMVITLKDDTTISFTSYGSKTNVVASIVSKGQYGSYHLVCPEIAEILLGE</sequence>